<feature type="region of interest" description="Disordered" evidence="6">
    <location>
        <begin position="1"/>
        <end position="64"/>
    </location>
</feature>
<organism evidence="7">
    <name type="scientific">Lichtheimia ramosa</name>
    <dbReference type="NCBI Taxonomy" id="688394"/>
    <lineage>
        <taxon>Eukaryota</taxon>
        <taxon>Fungi</taxon>
        <taxon>Fungi incertae sedis</taxon>
        <taxon>Mucoromycota</taxon>
        <taxon>Mucoromycotina</taxon>
        <taxon>Mucoromycetes</taxon>
        <taxon>Mucorales</taxon>
        <taxon>Lichtheimiaceae</taxon>
        <taxon>Lichtheimia</taxon>
    </lineage>
</organism>
<name>A0A077X2T8_9FUNG</name>
<dbReference type="InterPro" id="IPR038753">
    <property type="entry name" value="NFKBIL1"/>
</dbReference>
<dbReference type="GO" id="GO:0005634">
    <property type="term" value="C:nucleus"/>
    <property type="evidence" value="ECO:0007669"/>
    <property type="project" value="UniProtKB-SubCell"/>
</dbReference>
<dbReference type="PANTHER" id="PTHR15263:SF1">
    <property type="entry name" value="NF-KAPPA-B INHIBITOR-LIKE PROTEIN 1"/>
    <property type="match status" value="1"/>
</dbReference>
<evidence type="ECO:0000256" key="1">
    <source>
        <dbReference type="ARBA" id="ARBA00004123"/>
    </source>
</evidence>
<dbReference type="OrthoDB" id="412109at2759"/>
<keyword evidence="3" id="KW-0677">Repeat</keyword>
<evidence type="ECO:0000256" key="2">
    <source>
        <dbReference type="ARBA" id="ARBA00022553"/>
    </source>
</evidence>
<reference evidence="7" key="1">
    <citation type="journal article" date="2014" name="Genome Announc.">
        <title>De novo whole-genome sequence and genome annotation of Lichtheimia ramosa.</title>
        <authorList>
            <person name="Linde J."/>
            <person name="Schwartze V."/>
            <person name="Binder U."/>
            <person name="Lass-Florl C."/>
            <person name="Voigt K."/>
            <person name="Horn F."/>
        </authorList>
    </citation>
    <scope>NUCLEOTIDE SEQUENCE</scope>
    <source>
        <strain evidence="7">JMRC FSU:6197</strain>
    </source>
</reference>
<evidence type="ECO:0000256" key="4">
    <source>
        <dbReference type="ARBA" id="ARBA00023043"/>
    </source>
</evidence>
<dbReference type="PANTHER" id="PTHR15263">
    <property type="entry name" value="I-KAPPA-B-LIKE PROTEIN IKBL"/>
    <property type="match status" value="1"/>
</dbReference>
<dbReference type="AlphaFoldDB" id="A0A077X2T8"/>
<accession>A0A077X2T8</accession>
<keyword evidence="4" id="KW-0040">ANK repeat</keyword>
<proteinExistence type="predicted"/>
<evidence type="ECO:0000256" key="5">
    <source>
        <dbReference type="ARBA" id="ARBA00023242"/>
    </source>
</evidence>
<feature type="compositionally biased region" description="Basic residues" evidence="6">
    <location>
        <begin position="15"/>
        <end position="42"/>
    </location>
</feature>
<keyword evidence="5" id="KW-0539">Nucleus</keyword>
<keyword evidence="2" id="KW-0597">Phosphoprotein</keyword>
<evidence type="ECO:0000256" key="6">
    <source>
        <dbReference type="SAM" id="MobiDB-lite"/>
    </source>
</evidence>
<gene>
    <name evidence="7" type="ORF">LRAMOSA06311</name>
</gene>
<protein>
    <recommendedName>
        <fullName evidence="8">NF-kappa-B inhibitor-like protein 1</fullName>
    </recommendedName>
</protein>
<evidence type="ECO:0008006" key="8">
    <source>
        <dbReference type="Google" id="ProtNLM"/>
    </source>
</evidence>
<feature type="region of interest" description="Disordered" evidence="6">
    <location>
        <begin position="124"/>
        <end position="156"/>
    </location>
</feature>
<comment type="subcellular location">
    <subcellularLocation>
        <location evidence="1">Nucleus</location>
    </subcellularLocation>
</comment>
<dbReference type="EMBL" id="LK023386">
    <property type="protein sequence ID" value="CDS14141.1"/>
    <property type="molecule type" value="Genomic_DNA"/>
</dbReference>
<sequence>MPKLKYKKHDNDDKKKKKSKKKHHRSRSPKKQRRHDRHRHRYYSPPKIYNEEPGWIPVHDQPNEEDEWRQRLFEAMADDEGHDPFYAQYDNYHVDQVHTMNDEEYREHIAQGMFRRQNAEAIAHEERRQAERERRERERQEAQERMRQEHAKMVEEQKRQEAMLRRRTAIDSREQYELKWKHVESASTILSKKEIPWPVCPGTSLSAEHVKEFVLASAKTSDETRKMVRKEQLRYHPDKFVHRVLNKFQGTDKEKTRLHEKANEVSGWLNEIWQDLAAGR</sequence>
<evidence type="ECO:0000313" key="7">
    <source>
        <dbReference type="EMBL" id="CDS14141.1"/>
    </source>
</evidence>
<evidence type="ECO:0000256" key="3">
    <source>
        <dbReference type="ARBA" id="ARBA00022737"/>
    </source>
</evidence>
<dbReference type="GO" id="GO:0043124">
    <property type="term" value="P:negative regulation of canonical NF-kappaB signal transduction"/>
    <property type="evidence" value="ECO:0007669"/>
    <property type="project" value="InterPro"/>
</dbReference>